<evidence type="ECO:0000313" key="2">
    <source>
        <dbReference type="Proteomes" id="UP000177369"/>
    </source>
</evidence>
<reference evidence="1 2" key="1">
    <citation type="journal article" date="2016" name="Nat. Commun.">
        <title>Thousands of microbial genomes shed light on interconnected biogeochemical processes in an aquifer system.</title>
        <authorList>
            <person name="Anantharaman K."/>
            <person name="Brown C.T."/>
            <person name="Hug L.A."/>
            <person name="Sharon I."/>
            <person name="Castelle C.J."/>
            <person name="Probst A.J."/>
            <person name="Thomas B.C."/>
            <person name="Singh A."/>
            <person name="Wilkins M.J."/>
            <person name="Karaoz U."/>
            <person name="Brodie E.L."/>
            <person name="Williams K.H."/>
            <person name="Hubbard S.S."/>
            <person name="Banfield J.F."/>
        </authorList>
    </citation>
    <scope>NUCLEOTIDE SEQUENCE [LARGE SCALE GENOMIC DNA]</scope>
</reference>
<sequence length="278" mass="31725">MTVELEPGRLRVGETRDKPWGGVVADTPFARALYELSVSRGYETQSALSRALNLRTRYAVGGWYVARRMPNPESFSVLLRVLKPEGDELEKLVVPWAEHVSGRGVRGTETRLRSSIRHRKQPETKVGEILDHFSRKSGLFMRECFKLLDINYKSIAVFERDASLDSLAALLERAPIRMEMSADETEELAQAVAEIISNKIEGGHKFQNSMRGKQLKNFQASLDCKTYNGEEAARKIRVSREVVRLHRKKLGLPLLMTDEQVRILRRSIRKSKTRTIAF</sequence>
<dbReference type="Proteomes" id="UP000177369">
    <property type="component" value="Unassembled WGS sequence"/>
</dbReference>
<accession>A0A1F5G8Z1</accession>
<evidence type="ECO:0000313" key="1">
    <source>
        <dbReference type="EMBL" id="OGD88328.1"/>
    </source>
</evidence>
<dbReference type="STRING" id="1797714.A3D04_03445"/>
<protein>
    <submittedName>
        <fullName evidence="1">Uncharacterized protein</fullName>
    </submittedName>
</protein>
<organism evidence="1 2">
    <name type="scientific">Candidatus Curtissbacteria bacterium RIFCSPHIGHO2_02_FULL_40_16b</name>
    <dbReference type="NCBI Taxonomy" id="1797714"/>
    <lineage>
        <taxon>Bacteria</taxon>
        <taxon>Candidatus Curtissiibacteriota</taxon>
    </lineage>
</organism>
<comment type="caution">
    <text evidence="1">The sequence shown here is derived from an EMBL/GenBank/DDBJ whole genome shotgun (WGS) entry which is preliminary data.</text>
</comment>
<gene>
    <name evidence="1" type="ORF">A3D04_03445</name>
</gene>
<dbReference type="EMBL" id="MFBD01000031">
    <property type="protein sequence ID" value="OGD88328.1"/>
    <property type="molecule type" value="Genomic_DNA"/>
</dbReference>
<name>A0A1F5G8Z1_9BACT</name>
<proteinExistence type="predicted"/>
<dbReference type="AlphaFoldDB" id="A0A1F5G8Z1"/>